<sequence>MKKKNIRKNTIKKLVDKAGNAMLKKTPRRIGKAITTAAILGSLVAPPAKA</sequence>
<reference evidence="1" key="1">
    <citation type="submission" date="2009-07" db="EMBL/GenBank/DDBJ databases">
        <title>Complete sequence of Geobacter sp. M21.</title>
        <authorList>
            <consortium name="US DOE Joint Genome Institute"/>
            <person name="Lucas S."/>
            <person name="Copeland A."/>
            <person name="Lapidus A."/>
            <person name="Glavina del Rio T."/>
            <person name="Dalin E."/>
            <person name="Tice H."/>
            <person name="Bruce D."/>
            <person name="Goodwin L."/>
            <person name="Pitluck S."/>
            <person name="Saunders E."/>
            <person name="Brettin T."/>
            <person name="Detter J.C."/>
            <person name="Han C."/>
            <person name="Larimer F."/>
            <person name="Land M."/>
            <person name="Hauser L."/>
            <person name="Kyrpides N."/>
            <person name="Ovchinnikova G."/>
            <person name="Lovley D."/>
        </authorList>
    </citation>
    <scope>NUCLEOTIDE SEQUENCE [LARGE SCALE GENOMIC DNA]</scope>
    <source>
        <strain evidence="1">M21</strain>
    </source>
</reference>
<dbReference type="HOGENOM" id="CLU_3118284_0_0_7"/>
<dbReference type="AlphaFoldDB" id="C6DZF0"/>
<name>C6DZF0_GEOSM</name>
<dbReference type="KEGG" id="gem:GM21_2415"/>
<organism evidence="1">
    <name type="scientific">Geobacter sp. (strain M21)</name>
    <dbReference type="NCBI Taxonomy" id="443144"/>
    <lineage>
        <taxon>Bacteria</taxon>
        <taxon>Pseudomonadati</taxon>
        <taxon>Thermodesulfobacteriota</taxon>
        <taxon>Desulfuromonadia</taxon>
        <taxon>Geobacterales</taxon>
        <taxon>Geobacteraceae</taxon>
        <taxon>Geobacter</taxon>
    </lineage>
</organism>
<accession>C6DZF0</accession>
<dbReference type="EMBL" id="CP001661">
    <property type="protein sequence ID" value="ACT18458.1"/>
    <property type="molecule type" value="Genomic_DNA"/>
</dbReference>
<proteinExistence type="predicted"/>
<gene>
    <name evidence="1" type="ordered locus">GM21_2415</name>
</gene>
<evidence type="ECO:0000313" key="1">
    <source>
        <dbReference type="EMBL" id="ACT18458.1"/>
    </source>
</evidence>
<protein>
    <submittedName>
        <fullName evidence="1">Uncharacterized protein</fullName>
    </submittedName>
</protein>